<dbReference type="AlphaFoldDB" id="A0A916R607"/>
<protein>
    <recommendedName>
        <fullName evidence="3">Transglutaminase-like cysteine proteinase</fullName>
    </recommendedName>
</protein>
<evidence type="ECO:0000313" key="2">
    <source>
        <dbReference type="Proteomes" id="UP000596977"/>
    </source>
</evidence>
<proteinExistence type="predicted"/>
<dbReference type="PANTHER" id="PTHR39327:SF1">
    <property type="entry name" value="BLR5470 PROTEIN"/>
    <property type="match status" value="1"/>
</dbReference>
<name>A0A916R607_9HYPH</name>
<evidence type="ECO:0000313" key="1">
    <source>
        <dbReference type="EMBL" id="GGA36351.1"/>
    </source>
</evidence>
<accession>A0A916R607</accession>
<evidence type="ECO:0008006" key="3">
    <source>
        <dbReference type="Google" id="ProtNLM"/>
    </source>
</evidence>
<dbReference type="Pfam" id="PF06035">
    <property type="entry name" value="Peptidase_C93"/>
    <property type="match status" value="1"/>
</dbReference>
<sequence length="185" mass="19696">MDLRSFALSASFALFGLSGTAAYSYDSSSPAAQIKTAAPTAAPVGLQVFCLGNAHHCTSSNVSVVEMSQDLMAMLNRVNGSVNRSIRPRVRSTQVWELGARSGDCKDYSLNKRAQLVALGVPAGALRIAIGYTARGEGHAVLVVRTSAGDLVLDNLTNQIKPFHQTGHRLIAISNGDLRKWNTIV</sequence>
<dbReference type="InterPro" id="IPR010319">
    <property type="entry name" value="Transglutaminase-like_Cys_pept"/>
</dbReference>
<gene>
    <name evidence="1" type="ORF">GCM10011499_02120</name>
</gene>
<dbReference type="EMBL" id="BMKB01000001">
    <property type="protein sequence ID" value="GGA36351.1"/>
    <property type="molecule type" value="Genomic_DNA"/>
</dbReference>
<dbReference type="PANTHER" id="PTHR39327">
    <property type="match status" value="1"/>
</dbReference>
<dbReference type="Proteomes" id="UP000596977">
    <property type="component" value="Unassembled WGS sequence"/>
</dbReference>
<dbReference type="Gene3D" id="3.10.620.30">
    <property type="match status" value="1"/>
</dbReference>
<keyword evidence="2" id="KW-1185">Reference proteome</keyword>
<reference evidence="1 2" key="1">
    <citation type="journal article" date="2014" name="Int. J. Syst. Evol. Microbiol.">
        <title>Complete genome sequence of Corynebacterium casei LMG S-19264T (=DSM 44701T), isolated from a smear-ripened cheese.</title>
        <authorList>
            <consortium name="US DOE Joint Genome Institute (JGI-PGF)"/>
            <person name="Walter F."/>
            <person name="Albersmeier A."/>
            <person name="Kalinowski J."/>
            <person name="Ruckert C."/>
        </authorList>
    </citation>
    <scope>NUCLEOTIDE SEQUENCE [LARGE SCALE GENOMIC DNA]</scope>
    <source>
        <strain evidence="1 2">CGMCC 1.15896</strain>
    </source>
</reference>
<dbReference type="OrthoDB" id="7206808at2"/>
<organism evidence="1 2">
    <name type="scientific">Pelagibacterium lentulum</name>
    <dbReference type="NCBI Taxonomy" id="2029865"/>
    <lineage>
        <taxon>Bacteria</taxon>
        <taxon>Pseudomonadati</taxon>
        <taxon>Pseudomonadota</taxon>
        <taxon>Alphaproteobacteria</taxon>
        <taxon>Hyphomicrobiales</taxon>
        <taxon>Devosiaceae</taxon>
        <taxon>Pelagibacterium</taxon>
    </lineage>
</organism>
<dbReference type="RefSeq" id="WP_127070646.1">
    <property type="nucleotide sequence ID" value="NZ_BMKB01000001.1"/>
</dbReference>
<comment type="caution">
    <text evidence="1">The sequence shown here is derived from an EMBL/GenBank/DDBJ whole genome shotgun (WGS) entry which is preliminary data.</text>
</comment>